<gene>
    <name evidence="1" type="ORF">DR950_00155</name>
</gene>
<evidence type="ECO:0000313" key="2">
    <source>
        <dbReference type="Proteomes" id="UP000263377"/>
    </source>
</evidence>
<protein>
    <submittedName>
        <fullName evidence="1">Uncharacterized protein</fullName>
    </submittedName>
</protein>
<organism evidence="1 2">
    <name type="scientific">Kitasatospora xanthocidica</name>
    <dbReference type="NCBI Taxonomy" id="83382"/>
    <lineage>
        <taxon>Bacteria</taxon>
        <taxon>Bacillati</taxon>
        <taxon>Actinomycetota</taxon>
        <taxon>Actinomycetes</taxon>
        <taxon>Kitasatosporales</taxon>
        <taxon>Streptomycetaceae</taxon>
        <taxon>Kitasatospora</taxon>
    </lineage>
</organism>
<accession>A0A372ZL08</accession>
<reference evidence="1 2" key="1">
    <citation type="submission" date="2018-08" db="EMBL/GenBank/DDBJ databases">
        <title>Diversity &amp; Physiological Properties of Lignin-Decomposing Actinobacteria from Soil.</title>
        <authorList>
            <person name="Roh S.G."/>
            <person name="Kim S.B."/>
        </authorList>
    </citation>
    <scope>NUCLEOTIDE SEQUENCE [LARGE SCALE GENOMIC DNA]</scope>
    <source>
        <strain evidence="1 2">MMS17-GH009</strain>
    </source>
</reference>
<sequence length="192" mass="21098">MEAHRPVVMPEDEVQFRLAQLLLLLDAVAIHDRHGASLERIGYYDFLSANPFLVVPPDDREASLLRLAGFDPQVLAYASSPQRFTSRRERIQHDLALLIAYGCCEVHNHGRELSYAITAEGHALSTCFTATYAASFNTAAGIVVRRLRRLSDKALREQTAQWLRPAGHNGPAAALLGVLGAGPVPSDDSWGR</sequence>
<comment type="caution">
    <text evidence="1">The sequence shown here is derived from an EMBL/GenBank/DDBJ whole genome shotgun (WGS) entry which is preliminary data.</text>
</comment>
<dbReference type="InterPro" id="IPR046904">
    <property type="entry name" value="ABC-3C_MC2"/>
</dbReference>
<dbReference type="Proteomes" id="UP000263377">
    <property type="component" value="Unassembled WGS sequence"/>
</dbReference>
<keyword evidence="2" id="KW-1185">Reference proteome</keyword>
<dbReference type="Pfam" id="PF20288">
    <property type="entry name" value="MC2"/>
    <property type="match status" value="1"/>
</dbReference>
<dbReference type="RefSeq" id="WP_117484815.1">
    <property type="nucleotide sequence ID" value="NZ_QVIG01000001.1"/>
</dbReference>
<dbReference type="EMBL" id="QVIG01000001">
    <property type="protein sequence ID" value="RGD56411.1"/>
    <property type="molecule type" value="Genomic_DNA"/>
</dbReference>
<dbReference type="AlphaFoldDB" id="A0A372ZL08"/>
<evidence type="ECO:0000313" key="1">
    <source>
        <dbReference type="EMBL" id="RGD56411.1"/>
    </source>
</evidence>
<name>A0A372ZL08_9ACTN</name>
<proteinExistence type="predicted"/>